<keyword evidence="3" id="KW-1185">Reference proteome</keyword>
<dbReference type="EMBL" id="OZ075127">
    <property type="protein sequence ID" value="CAL4946129.1"/>
    <property type="molecule type" value="Genomic_DNA"/>
</dbReference>
<reference evidence="3" key="1">
    <citation type="submission" date="2024-06" db="EMBL/GenBank/DDBJ databases">
        <authorList>
            <person name="Ryan C."/>
        </authorList>
    </citation>
    <scope>NUCLEOTIDE SEQUENCE [LARGE SCALE GENOMIC DNA]</scope>
</reference>
<feature type="transmembrane region" description="Helical" evidence="1">
    <location>
        <begin position="384"/>
        <end position="405"/>
    </location>
</feature>
<proteinExistence type="predicted"/>
<dbReference type="AlphaFoldDB" id="A0ABC8YN29"/>
<accession>A0ABC8YN29</accession>
<organism evidence="2 3">
    <name type="scientific">Urochloa decumbens</name>
    <dbReference type="NCBI Taxonomy" id="240449"/>
    <lineage>
        <taxon>Eukaryota</taxon>
        <taxon>Viridiplantae</taxon>
        <taxon>Streptophyta</taxon>
        <taxon>Embryophyta</taxon>
        <taxon>Tracheophyta</taxon>
        <taxon>Spermatophyta</taxon>
        <taxon>Magnoliopsida</taxon>
        <taxon>Liliopsida</taxon>
        <taxon>Poales</taxon>
        <taxon>Poaceae</taxon>
        <taxon>PACMAD clade</taxon>
        <taxon>Panicoideae</taxon>
        <taxon>Panicodae</taxon>
        <taxon>Paniceae</taxon>
        <taxon>Melinidinae</taxon>
        <taxon>Urochloa</taxon>
    </lineage>
</organism>
<evidence type="ECO:0000313" key="2">
    <source>
        <dbReference type="EMBL" id="CAL4946129.1"/>
    </source>
</evidence>
<evidence type="ECO:0000313" key="3">
    <source>
        <dbReference type="Proteomes" id="UP001497457"/>
    </source>
</evidence>
<keyword evidence="1" id="KW-1133">Transmembrane helix</keyword>
<gene>
    <name evidence="2" type="ORF">URODEC1_LOCUS35896</name>
</gene>
<keyword evidence="1" id="KW-0472">Membrane</keyword>
<evidence type="ECO:0000256" key="1">
    <source>
        <dbReference type="SAM" id="Phobius"/>
    </source>
</evidence>
<dbReference type="Proteomes" id="UP001497457">
    <property type="component" value="Chromosome 17b"/>
</dbReference>
<protein>
    <submittedName>
        <fullName evidence="2">Uncharacterized protein</fullName>
    </submittedName>
</protein>
<keyword evidence="1" id="KW-0812">Transmembrane</keyword>
<reference evidence="2 3" key="2">
    <citation type="submission" date="2024-10" db="EMBL/GenBank/DDBJ databases">
        <authorList>
            <person name="Ryan C."/>
        </authorList>
    </citation>
    <scope>NUCLEOTIDE SEQUENCE [LARGE SCALE GENOMIC DNA]</scope>
</reference>
<name>A0ABC8YN29_9POAL</name>
<feature type="transmembrane region" description="Helical" evidence="1">
    <location>
        <begin position="411"/>
        <end position="433"/>
    </location>
</feature>
<feature type="transmembrane region" description="Helical" evidence="1">
    <location>
        <begin position="353"/>
        <end position="372"/>
    </location>
</feature>
<sequence length="437" mass="46786">MADKVIEAVARSIRIMGESALRSSAAELAGLALELADVDFGVDEVLRDDLRAAGDALRRADSTRRSHAVLDLLGAAAALEGAVGGDMESLRRRASVLALACREHRQAAQELEESRLAAAEREELRVAGPWWMLLLRGWLPRRAEKSVETLEGAPLLAKDPLPRQPPQASGDGDAKHAAAVIAADFVSKELARRDELVKVARGIEQAADVLGVPHDLATDGLVAADDVSAAVVVLGTAAAELEREATAQLRALRAPLARLADACREHQQAAEAMEVVQRAAEERAQQREDADGTVVQNERLPAPIPVQGNELSSECSAMQGTALLGTLTMLPYMGGKGADGLLNPEVYSYRRTVGIAFACLWCIVGTGVPCLMGRRPFLHTIARVLGRVGMLAATLLVIFYCRWSLAPDWTQGIWALVAIAVLVHALLFGLACYDRDL</sequence>